<accession>A0ABX1S3L4</accession>
<dbReference type="Proteomes" id="UP000820669">
    <property type="component" value="Unassembled WGS sequence"/>
</dbReference>
<sequence>MVAPPAPVCRLLAERVPQRRVGAAPVPDRTARRPLGLLSAAMGDLGFVMPAA</sequence>
<proteinExistence type="predicted"/>
<gene>
    <name evidence="1" type="ORF">HF526_02355</name>
</gene>
<organism evidence="1 2">
    <name type="scientific">Pseudonocardia acidicola</name>
    <dbReference type="NCBI Taxonomy" id="2724939"/>
    <lineage>
        <taxon>Bacteria</taxon>
        <taxon>Bacillati</taxon>
        <taxon>Actinomycetota</taxon>
        <taxon>Actinomycetes</taxon>
        <taxon>Pseudonocardiales</taxon>
        <taxon>Pseudonocardiaceae</taxon>
        <taxon>Pseudonocardia</taxon>
    </lineage>
</organism>
<dbReference type="EMBL" id="JAAXLA010000003">
    <property type="protein sequence ID" value="NMH96171.1"/>
    <property type="molecule type" value="Genomic_DNA"/>
</dbReference>
<comment type="caution">
    <text evidence="1">The sequence shown here is derived from an EMBL/GenBank/DDBJ whole genome shotgun (WGS) entry which is preliminary data.</text>
</comment>
<evidence type="ECO:0000313" key="2">
    <source>
        <dbReference type="Proteomes" id="UP000820669"/>
    </source>
</evidence>
<name>A0ABX1S3L4_9PSEU</name>
<keyword evidence="2" id="KW-1185">Reference proteome</keyword>
<dbReference type="RefSeq" id="WP_169379545.1">
    <property type="nucleotide sequence ID" value="NZ_JAAXLA010000003.1"/>
</dbReference>
<protein>
    <submittedName>
        <fullName evidence="1">Uncharacterized protein</fullName>
    </submittedName>
</protein>
<reference evidence="1 2" key="1">
    <citation type="submission" date="2020-04" db="EMBL/GenBank/DDBJ databases">
        <authorList>
            <person name="Klaysubun C."/>
            <person name="Duangmal K."/>
            <person name="Lipun K."/>
        </authorList>
    </citation>
    <scope>NUCLEOTIDE SEQUENCE [LARGE SCALE GENOMIC DNA]</scope>
    <source>
        <strain evidence="1 2">K10HN5</strain>
    </source>
</reference>
<evidence type="ECO:0000313" key="1">
    <source>
        <dbReference type="EMBL" id="NMH96171.1"/>
    </source>
</evidence>